<dbReference type="STRING" id="1122934.SAMN02745691_00056"/>
<dbReference type="GO" id="GO:0004609">
    <property type="term" value="F:phosphatidylserine decarboxylase activity"/>
    <property type="evidence" value="ECO:0007669"/>
    <property type="project" value="InterPro"/>
</dbReference>
<keyword evidence="3" id="KW-0456">Lyase</keyword>
<reference evidence="5 6" key="1">
    <citation type="submission" date="2016-11" db="EMBL/GenBank/DDBJ databases">
        <authorList>
            <person name="Jaros S."/>
            <person name="Januszkiewicz K."/>
            <person name="Wedrychowicz H."/>
        </authorList>
    </citation>
    <scope>NUCLEOTIDE SEQUENCE [LARGE SCALE GENOMIC DNA]</scope>
    <source>
        <strain evidence="5 6">DSM 15970</strain>
    </source>
</reference>
<keyword evidence="1" id="KW-0210">Decarboxylase</keyword>
<dbReference type="Proteomes" id="UP000184342">
    <property type="component" value="Unassembled WGS sequence"/>
</dbReference>
<dbReference type="GO" id="GO:0008654">
    <property type="term" value="P:phospholipid biosynthetic process"/>
    <property type="evidence" value="ECO:0007669"/>
    <property type="project" value="InterPro"/>
</dbReference>
<sequence>MNYRDRQGNTILSVWDTDEMLSSIYSSIPGRIVLKLVSIPNVSNIVRRLLDTKFSCRFIEIYNRFFKIDNDEYKKQKYKSFNDYFTRKVKYSCRPVTQDRNVLISPCDGKLRVYKISSQSRFSVKKSNYSLKTLLKDEKMSKRYEDGVCVIIRLALEDNHRYCYIDSGYKTSNRHINGRLYNVNAIVNDYKKVYRENAREYTLMDTENFGKVLQMEVGTLFVGKINNYHQRGYFRKGDEKGRFEFGGSTIILLFENGKVKIDEDLLENTEHNFETLVKMGEQIGITI</sequence>
<evidence type="ECO:0000256" key="2">
    <source>
        <dbReference type="ARBA" id="ARBA00023145"/>
    </source>
</evidence>
<organism evidence="5 6">
    <name type="scientific">Parasporobacterium paucivorans DSM 15970</name>
    <dbReference type="NCBI Taxonomy" id="1122934"/>
    <lineage>
        <taxon>Bacteria</taxon>
        <taxon>Bacillati</taxon>
        <taxon>Bacillota</taxon>
        <taxon>Clostridia</taxon>
        <taxon>Lachnospirales</taxon>
        <taxon>Lachnospiraceae</taxon>
        <taxon>Parasporobacterium</taxon>
    </lineage>
</organism>
<evidence type="ECO:0000256" key="3">
    <source>
        <dbReference type="ARBA" id="ARBA00023239"/>
    </source>
</evidence>
<dbReference type="RefSeq" id="WP_073992364.1">
    <property type="nucleotide sequence ID" value="NZ_FQYT01000002.1"/>
</dbReference>
<evidence type="ECO:0000313" key="6">
    <source>
        <dbReference type="Proteomes" id="UP000184342"/>
    </source>
</evidence>
<dbReference type="Pfam" id="PF02666">
    <property type="entry name" value="PS_Dcarbxylase"/>
    <property type="match status" value="1"/>
</dbReference>
<dbReference type="AlphaFoldDB" id="A0A1M6A477"/>
<dbReference type="OrthoDB" id="9802030at2"/>
<dbReference type="EMBL" id="FQYT01000002">
    <property type="protein sequence ID" value="SHI31225.1"/>
    <property type="molecule type" value="Genomic_DNA"/>
</dbReference>
<name>A0A1M6A477_9FIRM</name>
<protein>
    <submittedName>
        <fullName evidence="5">Phosphatidylserine decarboxylase</fullName>
    </submittedName>
</protein>
<evidence type="ECO:0000256" key="4">
    <source>
        <dbReference type="ARBA" id="ARBA00023317"/>
    </source>
</evidence>
<proteinExistence type="predicted"/>
<dbReference type="InterPro" id="IPR003817">
    <property type="entry name" value="PS_Dcarbxylase"/>
</dbReference>
<accession>A0A1M6A477</accession>
<keyword evidence="2" id="KW-0865">Zymogen</keyword>
<evidence type="ECO:0000313" key="5">
    <source>
        <dbReference type="EMBL" id="SHI31225.1"/>
    </source>
</evidence>
<keyword evidence="4" id="KW-0670">Pyruvate</keyword>
<evidence type="ECO:0000256" key="1">
    <source>
        <dbReference type="ARBA" id="ARBA00022793"/>
    </source>
</evidence>
<gene>
    <name evidence="5" type="ORF">SAMN02745691_00056</name>
</gene>
<dbReference type="PANTHER" id="PTHR10067">
    <property type="entry name" value="PHOSPHATIDYLSERINE DECARBOXYLASE"/>
    <property type="match status" value="1"/>
</dbReference>
<keyword evidence="6" id="KW-1185">Reference proteome</keyword>